<dbReference type="PANTHER" id="PTHR42902:SF1">
    <property type="entry name" value="MALATE SYNTHASE 1-RELATED"/>
    <property type="match status" value="1"/>
</dbReference>
<dbReference type="InterPro" id="IPR006252">
    <property type="entry name" value="Malate_synthA"/>
</dbReference>
<dbReference type="InterPro" id="IPR011076">
    <property type="entry name" value="Malate_synth_sf"/>
</dbReference>
<evidence type="ECO:0000256" key="7">
    <source>
        <dbReference type="PIRSR" id="PIRSR001363-1"/>
    </source>
</evidence>
<dbReference type="GO" id="GO:0004474">
    <property type="term" value="F:malate synthase activity"/>
    <property type="evidence" value="ECO:0007669"/>
    <property type="project" value="UniProtKB-EC"/>
</dbReference>
<evidence type="ECO:0000259" key="10">
    <source>
        <dbReference type="Pfam" id="PF20656"/>
    </source>
</evidence>
<name>A0A1I5XZ28_9BACT</name>
<dbReference type="EMBL" id="FOXH01000016">
    <property type="protein sequence ID" value="SFQ37179.1"/>
    <property type="molecule type" value="Genomic_DNA"/>
</dbReference>
<keyword evidence="3 8" id="KW-0329">Glyoxylate bypass</keyword>
<dbReference type="Pfam" id="PF01274">
    <property type="entry name" value="MS_TIM-barrel"/>
    <property type="match status" value="1"/>
</dbReference>
<evidence type="ECO:0000256" key="8">
    <source>
        <dbReference type="RuleBase" id="RU000555"/>
    </source>
</evidence>
<evidence type="ECO:0000313" key="12">
    <source>
        <dbReference type="EMBL" id="SFQ37179.1"/>
    </source>
</evidence>
<evidence type="ECO:0000256" key="1">
    <source>
        <dbReference type="ARBA" id="ARBA00006394"/>
    </source>
</evidence>
<dbReference type="InterPro" id="IPR001465">
    <property type="entry name" value="Malate_synthase_TIM"/>
</dbReference>
<evidence type="ECO:0000313" key="13">
    <source>
        <dbReference type="Proteomes" id="UP000199306"/>
    </source>
</evidence>
<evidence type="ECO:0000256" key="6">
    <source>
        <dbReference type="ARBA" id="ARBA00047918"/>
    </source>
</evidence>
<proteinExistence type="inferred from homology"/>
<feature type="domain" description="Malate synthase TIM barrel" evidence="9">
    <location>
        <begin position="164"/>
        <end position="406"/>
    </location>
</feature>
<dbReference type="Gene3D" id="1.20.1220.12">
    <property type="entry name" value="Malate synthase, domain III"/>
    <property type="match status" value="1"/>
</dbReference>
<evidence type="ECO:0000256" key="2">
    <source>
        <dbReference type="ARBA" id="ARBA00012636"/>
    </source>
</evidence>
<dbReference type="GO" id="GO:0006097">
    <property type="term" value="P:glyoxylate cycle"/>
    <property type="evidence" value="ECO:0007669"/>
    <property type="project" value="UniProtKB-UniPathway"/>
</dbReference>
<dbReference type="OrthoDB" id="9768429at2"/>
<dbReference type="EC" id="2.3.3.9" evidence="2 8"/>
<keyword evidence="13" id="KW-1185">Reference proteome</keyword>
<reference evidence="12 13" key="1">
    <citation type="submission" date="2016-10" db="EMBL/GenBank/DDBJ databases">
        <authorList>
            <person name="de Groot N.N."/>
        </authorList>
    </citation>
    <scope>NUCLEOTIDE SEQUENCE [LARGE SCALE GENOMIC DNA]</scope>
    <source>
        <strain evidence="13">E92,LMG 26720,CCM 7988</strain>
    </source>
</reference>
<evidence type="ECO:0000256" key="3">
    <source>
        <dbReference type="ARBA" id="ARBA00022435"/>
    </source>
</evidence>
<evidence type="ECO:0000259" key="9">
    <source>
        <dbReference type="Pfam" id="PF01274"/>
    </source>
</evidence>
<dbReference type="AlphaFoldDB" id="A0A1I5XZ28"/>
<dbReference type="Gene3D" id="3.20.20.360">
    <property type="entry name" value="Malate synthase, domain 3"/>
    <property type="match status" value="1"/>
</dbReference>
<dbReference type="FunFam" id="1.20.1220.12:FF:000001">
    <property type="entry name" value="Malate synthase"/>
    <property type="match status" value="1"/>
</dbReference>
<comment type="catalytic activity">
    <reaction evidence="6 8">
        <text>glyoxylate + acetyl-CoA + H2O = (S)-malate + CoA + H(+)</text>
        <dbReference type="Rhea" id="RHEA:18181"/>
        <dbReference type="ChEBI" id="CHEBI:15377"/>
        <dbReference type="ChEBI" id="CHEBI:15378"/>
        <dbReference type="ChEBI" id="CHEBI:15589"/>
        <dbReference type="ChEBI" id="CHEBI:36655"/>
        <dbReference type="ChEBI" id="CHEBI:57287"/>
        <dbReference type="ChEBI" id="CHEBI:57288"/>
        <dbReference type="EC" id="2.3.3.9"/>
    </reaction>
</comment>
<dbReference type="FunFam" id="3.20.20.360:FF:000001">
    <property type="entry name" value="Malate synthase"/>
    <property type="match status" value="1"/>
</dbReference>
<dbReference type="InterPro" id="IPR046363">
    <property type="entry name" value="MS_N_TIM-barrel_dom"/>
</dbReference>
<dbReference type="Pfam" id="PF20659">
    <property type="entry name" value="MS_C"/>
    <property type="match status" value="1"/>
</dbReference>
<feature type="domain" description="Malate synthase C-terminal" evidence="11">
    <location>
        <begin position="416"/>
        <end position="535"/>
    </location>
</feature>
<dbReference type="Pfam" id="PF20656">
    <property type="entry name" value="MS_N"/>
    <property type="match status" value="1"/>
</dbReference>
<dbReference type="InterPro" id="IPR048355">
    <property type="entry name" value="MS_C"/>
</dbReference>
<dbReference type="GO" id="GO:0005737">
    <property type="term" value="C:cytoplasm"/>
    <property type="evidence" value="ECO:0007669"/>
    <property type="project" value="TreeGrafter"/>
</dbReference>
<dbReference type="Proteomes" id="UP000199306">
    <property type="component" value="Unassembled WGS sequence"/>
</dbReference>
<dbReference type="STRING" id="1079859.SAMN04515674_11656"/>
<dbReference type="InterPro" id="IPR048356">
    <property type="entry name" value="MS_N"/>
</dbReference>
<dbReference type="CDD" id="cd00727">
    <property type="entry name" value="malate_synt_A"/>
    <property type="match status" value="1"/>
</dbReference>
<dbReference type="NCBIfam" id="TIGR01344">
    <property type="entry name" value="malate_syn_A"/>
    <property type="match status" value="1"/>
</dbReference>
<evidence type="ECO:0000256" key="4">
    <source>
        <dbReference type="ARBA" id="ARBA00022532"/>
    </source>
</evidence>
<keyword evidence="5 8" id="KW-0808">Transferase</keyword>
<evidence type="ECO:0000259" key="11">
    <source>
        <dbReference type="Pfam" id="PF20659"/>
    </source>
</evidence>
<comment type="pathway">
    <text evidence="8">Carbohydrate metabolism; glyoxylate cycle; (S)-malate from isocitrate: step 2/2.</text>
</comment>
<keyword evidence="4 8" id="KW-0816">Tricarboxylic acid cycle</keyword>
<dbReference type="InterPro" id="IPR019830">
    <property type="entry name" value="Malate_synthase_CS"/>
</dbReference>
<accession>A0A1I5XZ28</accession>
<sequence>MTTQPDGASNGIEILGEITPLYQEILTQKALFFIRDLHRMFNKRRTELLEDRKLRQKEINSGIKPDFLPETAHIRNTEWSVAPIPADLQDRRVEITGPVDRRMVINALNSGARVFMADFEDANAPSWSNVMDGQVNLRDANCRKIDFVSENGKQYTLNEKTAVLKVRPRGWHMTEKHVLIDGEPISASLFDFGLYFFHNAWELRKRASAPYFYLPKMESHLEARLWNEVFNFAQDSVQMPHGTIKATVLIETILAAFEMEEMLYELREHIAGLNAGRWDYIFSCIKKFNRFPDAILPDRSQVTMNVPFMRAYAQLLAKTCHKRKAHAIGGMSAFIPSRKDQRVNMMAFEKVTADKELEASTGFDGTWVAHPDLVPIALKPFDLVLGDQPHQKHKLLEDFQVNASQLTDFHIPETSITEAGIRMNIQVGILYLESWLQGFGAVAINNLMEDAATAEISRAQLWQWIRHGAKTYYGQTIDVNFYKFLLADEIQKIKELLGEERYFGGKFFEAINLFDKLVTQENFELFLTTDAYESLITREIPSEV</sequence>
<dbReference type="PIRSF" id="PIRSF001363">
    <property type="entry name" value="Malate_synth"/>
    <property type="match status" value="1"/>
</dbReference>
<organism evidence="12 13">
    <name type="scientific">Pseudarcicella hirudinis</name>
    <dbReference type="NCBI Taxonomy" id="1079859"/>
    <lineage>
        <taxon>Bacteria</taxon>
        <taxon>Pseudomonadati</taxon>
        <taxon>Bacteroidota</taxon>
        <taxon>Cytophagia</taxon>
        <taxon>Cytophagales</taxon>
        <taxon>Flectobacillaceae</taxon>
        <taxon>Pseudarcicella</taxon>
    </lineage>
</organism>
<dbReference type="RefSeq" id="WP_092019185.1">
    <property type="nucleotide sequence ID" value="NZ_FOXH01000016.1"/>
</dbReference>
<dbReference type="PROSITE" id="PS00510">
    <property type="entry name" value="MALATE_SYNTHASE"/>
    <property type="match status" value="1"/>
</dbReference>
<feature type="active site" description="Proton acceptor" evidence="7">
    <location>
        <position position="167"/>
    </location>
</feature>
<feature type="domain" description="Malate synthase N-terminal" evidence="10">
    <location>
        <begin position="11"/>
        <end position="73"/>
    </location>
</feature>
<dbReference type="InterPro" id="IPR044856">
    <property type="entry name" value="Malate_synth_C_sf"/>
</dbReference>
<comment type="similarity">
    <text evidence="1 8">Belongs to the malate synthase family.</text>
</comment>
<dbReference type="GO" id="GO:0006099">
    <property type="term" value="P:tricarboxylic acid cycle"/>
    <property type="evidence" value="ECO:0007669"/>
    <property type="project" value="UniProtKB-KW"/>
</dbReference>
<evidence type="ECO:0000256" key="5">
    <source>
        <dbReference type="ARBA" id="ARBA00022679"/>
    </source>
</evidence>
<feature type="active site" description="Proton donor" evidence="7">
    <location>
        <position position="450"/>
    </location>
</feature>
<protein>
    <recommendedName>
        <fullName evidence="2 8">Malate synthase</fullName>
        <ecNumber evidence="2 8">2.3.3.9</ecNumber>
    </recommendedName>
</protein>
<dbReference type="UniPathway" id="UPA00703">
    <property type="reaction ID" value="UER00720"/>
</dbReference>
<dbReference type="SUPFAM" id="SSF51645">
    <property type="entry name" value="Malate synthase G"/>
    <property type="match status" value="1"/>
</dbReference>
<dbReference type="PANTHER" id="PTHR42902">
    <property type="entry name" value="MALATE SYNTHASE"/>
    <property type="match status" value="1"/>
</dbReference>
<gene>
    <name evidence="12" type="ORF">SAMN04515674_11656</name>
</gene>